<dbReference type="GO" id="GO:0097367">
    <property type="term" value="F:carbohydrate derivative binding"/>
    <property type="evidence" value="ECO:0007669"/>
    <property type="project" value="InterPro"/>
</dbReference>
<evidence type="ECO:0000313" key="1">
    <source>
        <dbReference type="EMBL" id="MBB4765352.1"/>
    </source>
</evidence>
<dbReference type="InterPro" id="IPR046348">
    <property type="entry name" value="SIS_dom_sf"/>
</dbReference>
<proteinExistence type="predicted"/>
<sequence length="504" mass="51858">MTDDLFAGVEAAAGLAVFGGPAAASRRALVAQGVPGLLASGDPTLWGPAAEAGAKAALELLDTSRRDRELLPLIAELHEELADLTEVVLAGPGGTAEVAARTLGRPMTVLDDPDPQRVRALIDDAGRLRRTLVVLRDDGLRAILRQAYLDLGDPPAESARHFVTLSGSAPDLTGVEGDPGALTALAFAGVDVAELIDEAELFAPSLAGDRDNPALALGVALAGARRVALIPDGSGIEGLGEWAADLVTGALGLHVIAVESPAEAGYLPEDVLTISYGGSLSPAAVPGGGGVRPDVAVNGPLGAQFLAWRYAVAVAARVRGVDPFRRFEPETAEPEPATPSFVEGAVEIFTTTGGATGLAGALRDLLADVDDHLAVRAFLDRDADAAVAGVRPLLAAACPRPVSFGWGQYHRGGPRNGSFLQITGLAAADVPVPGEPYTLGGRQAARAAGDRQALRRDGRPLLRLHLTDRAEGVRQLLAAAGTLPHRPSPVRLQGNEKLAGWARG</sequence>
<gene>
    <name evidence="1" type="ORF">BJ971_005908</name>
</gene>
<dbReference type="RefSeq" id="WP_184996420.1">
    <property type="nucleotide sequence ID" value="NZ_BOMK01000035.1"/>
</dbReference>
<dbReference type="SUPFAM" id="SSF53697">
    <property type="entry name" value="SIS domain"/>
    <property type="match status" value="1"/>
</dbReference>
<dbReference type="AlphaFoldDB" id="A0A7W7MT23"/>
<accession>A0A7W7MT23</accession>
<keyword evidence="2" id="KW-1185">Reference proteome</keyword>
<dbReference type="GO" id="GO:1901135">
    <property type="term" value="P:carbohydrate derivative metabolic process"/>
    <property type="evidence" value="ECO:0007669"/>
    <property type="project" value="InterPro"/>
</dbReference>
<reference evidence="1 2" key="1">
    <citation type="submission" date="2020-08" db="EMBL/GenBank/DDBJ databases">
        <title>Sequencing the genomes of 1000 actinobacteria strains.</title>
        <authorList>
            <person name="Klenk H.-P."/>
        </authorList>
    </citation>
    <scope>NUCLEOTIDE SEQUENCE [LARGE SCALE GENOMIC DNA]</scope>
    <source>
        <strain evidence="1 2">DSM 43149</strain>
    </source>
</reference>
<keyword evidence="1" id="KW-0413">Isomerase</keyword>
<organism evidence="1 2">
    <name type="scientific">Actinoplanes digitatis</name>
    <dbReference type="NCBI Taxonomy" id="1868"/>
    <lineage>
        <taxon>Bacteria</taxon>
        <taxon>Bacillati</taxon>
        <taxon>Actinomycetota</taxon>
        <taxon>Actinomycetes</taxon>
        <taxon>Micromonosporales</taxon>
        <taxon>Micromonosporaceae</taxon>
        <taxon>Actinoplanes</taxon>
    </lineage>
</organism>
<name>A0A7W7MT23_9ACTN</name>
<dbReference type="Proteomes" id="UP000578112">
    <property type="component" value="Unassembled WGS sequence"/>
</dbReference>
<dbReference type="EMBL" id="JACHNH010000001">
    <property type="protein sequence ID" value="MBB4765352.1"/>
    <property type="molecule type" value="Genomic_DNA"/>
</dbReference>
<evidence type="ECO:0000313" key="2">
    <source>
        <dbReference type="Proteomes" id="UP000578112"/>
    </source>
</evidence>
<comment type="caution">
    <text evidence="1">The sequence shown here is derived from an EMBL/GenBank/DDBJ whole genome shotgun (WGS) entry which is preliminary data.</text>
</comment>
<dbReference type="GO" id="GO:0004347">
    <property type="term" value="F:glucose-6-phosphate isomerase activity"/>
    <property type="evidence" value="ECO:0007669"/>
    <property type="project" value="UniProtKB-EC"/>
</dbReference>
<protein>
    <submittedName>
        <fullName evidence="1">Glucose-6-phosphate isomerase</fullName>
        <ecNumber evidence="1">5.3.1.9</ecNumber>
    </submittedName>
</protein>
<dbReference type="EC" id="5.3.1.9" evidence="1"/>